<name>A0ACC4BWT5_POPAL</name>
<keyword evidence="2" id="KW-1185">Reference proteome</keyword>
<dbReference type="Proteomes" id="UP000309997">
    <property type="component" value="Unassembled WGS sequence"/>
</dbReference>
<accession>A0ACC4BWT5</accession>
<protein>
    <submittedName>
        <fullName evidence="1">Uncharacterized protein</fullName>
    </submittedName>
</protein>
<reference evidence="1 2" key="1">
    <citation type="journal article" date="2024" name="Plant Biotechnol. J.">
        <title>Genome and CRISPR/Cas9 system of a widespread forest tree (Populus alba) in the world.</title>
        <authorList>
            <person name="Liu Y.J."/>
            <person name="Jiang P.F."/>
            <person name="Han X.M."/>
            <person name="Li X.Y."/>
            <person name="Wang H.M."/>
            <person name="Wang Y.J."/>
            <person name="Wang X.X."/>
            <person name="Zeng Q.Y."/>
        </authorList>
    </citation>
    <scope>NUCLEOTIDE SEQUENCE [LARGE SCALE GENOMIC DNA]</scope>
    <source>
        <strain evidence="2">cv. PAL-ZL1</strain>
    </source>
</reference>
<evidence type="ECO:0000313" key="2">
    <source>
        <dbReference type="Proteomes" id="UP000309997"/>
    </source>
</evidence>
<organism evidence="1 2">
    <name type="scientific">Populus alba</name>
    <name type="common">White poplar</name>
    <dbReference type="NCBI Taxonomy" id="43335"/>
    <lineage>
        <taxon>Eukaryota</taxon>
        <taxon>Viridiplantae</taxon>
        <taxon>Streptophyta</taxon>
        <taxon>Embryophyta</taxon>
        <taxon>Tracheophyta</taxon>
        <taxon>Spermatophyta</taxon>
        <taxon>Magnoliopsida</taxon>
        <taxon>eudicotyledons</taxon>
        <taxon>Gunneridae</taxon>
        <taxon>Pentapetalae</taxon>
        <taxon>rosids</taxon>
        <taxon>fabids</taxon>
        <taxon>Malpighiales</taxon>
        <taxon>Salicaceae</taxon>
        <taxon>Saliceae</taxon>
        <taxon>Populus</taxon>
    </lineage>
</organism>
<comment type="caution">
    <text evidence="1">The sequence shown here is derived from an EMBL/GenBank/DDBJ whole genome shotgun (WGS) entry which is preliminary data.</text>
</comment>
<evidence type="ECO:0000313" key="1">
    <source>
        <dbReference type="EMBL" id="KAL3582910.1"/>
    </source>
</evidence>
<dbReference type="EMBL" id="RCHU02000008">
    <property type="protein sequence ID" value="KAL3582910.1"/>
    <property type="molecule type" value="Genomic_DNA"/>
</dbReference>
<proteinExistence type="predicted"/>
<gene>
    <name evidence="1" type="ORF">D5086_017242</name>
</gene>
<sequence length="154" mass="17683">MLLAHANYNMYLVVTESLHPNTSSPLWSGLEGENLDYWKVVLILKEILVFMTDQFIVEPYFPDLFARQFGLCEDIPIPLLAKIVNVESLQMSSTYLELSPSCRVTSFELKDVHPLTIVPFVGFDFTPSAEDFTKHDKQERVMGRVTVSYFEDLI</sequence>